<dbReference type="InterPro" id="IPR019791">
    <property type="entry name" value="Haem_peroxidase_animal"/>
</dbReference>
<evidence type="ECO:0000256" key="13">
    <source>
        <dbReference type="ARBA" id="ARBA00023160"/>
    </source>
</evidence>
<dbReference type="GO" id="GO:0006633">
    <property type="term" value="P:fatty acid biosynthetic process"/>
    <property type="evidence" value="ECO:0007669"/>
    <property type="project" value="UniProtKB-KW"/>
</dbReference>
<keyword evidence="9" id="KW-0223">Dioxygenase</keyword>
<dbReference type="Pfam" id="PF03098">
    <property type="entry name" value="An_peroxidase"/>
    <property type="match status" value="1"/>
</dbReference>
<dbReference type="Gene3D" id="3.30.559.10">
    <property type="entry name" value="Chloramphenicol acetyltransferase-like domain"/>
    <property type="match status" value="1"/>
</dbReference>
<gene>
    <name evidence="15" type="ORF">MBM_00330</name>
</gene>
<evidence type="ECO:0000256" key="6">
    <source>
        <dbReference type="ARBA" id="ARBA00022767"/>
    </source>
</evidence>
<dbReference type="SUPFAM" id="SSF52777">
    <property type="entry name" value="CoA-dependent acyltransferases"/>
    <property type="match status" value="1"/>
</dbReference>
<dbReference type="GO" id="GO:0031408">
    <property type="term" value="P:oxylipin biosynthetic process"/>
    <property type="evidence" value="ECO:0007669"/>
    <property type="project" value="UniProtKB-KW"/>
</dbReference>
<keyword evidence="4" id="KW-0349">Heme</keyword>
<dbReference type="InterPro" id="IPR010255">
    <property type="entry name" value="Haem_peroxidase_sf"/>
</dbReference>
<evidence type="ECO:0000256" key="8">
    <source>
        <dbReference type="ARBA" id="ARBA00022832"/>
    </source>
</evidence>
<evidence type="ECO:0000256" key="14">
    <source>
        <dbReference type="SAM" id="MobiDB-lite"/>
    </source>
</evidence>
<keyword evidence="7" id="KW-0611">Plant defense</keyword>
<dbReference type="InterPro" id="IPR037120">
    <property type="entry name" value="Haem_peroxidase_sf_animal"/>
</dbReference>
<evidence type="ECO:0000256" key="11">
    <source>
        <dbReference type="ARBA" id="ARBA00023004"/>
    </source>
</evidence>
<keyword evidence="2" id="KW-0444">Lipid biosynthesis</keyword>
<keyword evidence="10" id="KW-0560">Oxidoreductase</keyword>
<evidence type="ECO:0000256" key="5">
    <source>
        <dbReference type="ARBA" id="ARBA00022723"/>
    </source>
</evidence>
<dbReference type="InterPro" id="IPR050783">
    <property type="entry name" value="Oxylipin_biosynth_metab"/>
</dbReference>
<evidence type="ECO:0000256" key="12">
    <source>
        <dbReference type="ARBA" id="ARBA00023098"/>
    </source>
</evidence>
<dbReference type="Gene3D" id="1.10.640.10">
    <property type="entry name" value="Haem peroxidase domain superfamily, animal type"/>
    <property type="match status" value="1"/>
</dbReference>
<dbReference type="HOGENOM" id="CLU_260255_0_0_1"/>
<reference evidence="15 16" key="1">
    <citation type="journal article" date="2012" name="BMC Genomics">
        <title>Sequencing the genome of Marssonina brunnea reveals fungus-poplar co-evolution.</title>
        <authorList>
            <person name="Zhu S."/>
            <person name="Cao Y.-Z."/>
            <person name="Jiang C."/>
            <person name="Tan B.-Y."/>
            <person name="Wang Z."/>
            <person name="Feng S."/>
            <person name="Zhang L."/>
            <person name="Su X.-H."/>
            <person name="Brejova B."/>
            <person name="Vinar T."/>
            <person name="Xu M."/>
            <person name="Wang M.-X."/>
            <person name="Zhang S.-G."/>
            <person name="Huang M.-R."/>
            <person name="Wu R."/>
            <person name="Zhou Y."/>
        </authorList>
    </citation>
    <scope>NUCLEOTIDE SEQUENCE [LARGE SCALE GENOMIC DNA]</scope>
    <source>
        <strain evidence="15 16">MB_m1</strain>
    </source>
</reference>
<dbReference type="SUPFAM" id="SSF48113">
    <property type="entry name" value="Heme-dependent peroxidases"/>
    <property type="match status" value="1"/>
</dbReference>
<keyword evidence="11" id="KW-0408">Iron</keyword>
<keyword evidence="16" id="KW-1185">Reference proteome</keyword>
<dbReference type="GO" id="GO:0006979">
    <property type="term" value="P:response to oxidative stress"/>
    <property type="evidence" value="ECO:0007669"/>
    <property type="project" value="InterPro"/>
</dbReference>
<evidence type="ECO:0000256" key="4">
    <source>
        <dbReference type="ARBA" id="ARBA00022617"/>
    </source>
</evidence>
<keyword evidence="8" id="KW-0276">Fatty acid metabolism</keyword>
<dbReference type="OrthoDB" id="823504at2759"/>
<evidence type="ECO:0000313" key="16">
    <source>
        <dbReference type="Proteomes" id="UP000006753"/>
    </source>
</evidence>
<dbReference type="GO" id="GO:0020037">
    <property type="term" value="F:heme binding"/>
    <property type="evidence" value="ECO:0007669"/>
    <property type="project" value="InterPro"/>
</dbReference>
<dbReference type="PRINTS" id="PR00457">
    <property type="entry name" value="ANPEROXIDASE"/>
</dbReference>
<dbReference type="GO" id="GO:0046872">
    <property type="term" value="F:metal ion binding"/>
    <property type="evidence" value="ECO:0007669"/>
    <property type="project" value="UniProtKB-KW"/>
</dbReference>
<evidence type="ECO:0000256" key="2">
    <source>
        <dbReference type="ARBA" id="ARBA00022516"/>
    </source>
</evidence>
<dbReference type="EMBL" id="JH921428">
    <property type="protein sequence ID" value="EKD21217.1"/>
    <property type="molecule type" value="Genomic_DNA"/>
</dbReference>
<keyword evidence="13" id="KW-0275">Fatty acid biosynthesis</keyword>
<dbReference type="PANTHER" id="PTHR11903:SF11">
    <property type="entry name" value="ALPHA-DIOXYGENASE 1"/>
    <property type="match status" value="1"/>
</dbReference>
<evidence type="ECO:0000256" key="10">
    <source>
        <dbReference type="ARBA" id="ARBA00023002"/>
    </source>
</evidence>
<feature type="region of interest" description="Disordered" evidence="14">
    <location>
        <begin position="792"/>
        <end position="814"/>
    </location>
</feature>
<dbReference type="InterPro" id="IPR023213">
    <property type="entry name" value="CAT-like_dom_sf"/>
</dbReference>
<dbReference type="GO" id="GO:0004601">
    <property type="term" value="F:peroxidase activity"/>
    <property type="evidence" value="ECO:0007669"/>
    <property type="project" value="UniProtKB-KW"/>
</dbReference>
<evidence type="ECO:0000256" key="7">
    <source>
        <dbReference type="ARBA" id="ARBA00022821"/>
    </source>
</evidence>
<feature type="compositionally biased region" description="Basic and acidic residues" evidence="14">
    <location>
        <begin position="797"/>
        <end position="807"/>
    </location>
</feature>
<dbReference type="Proteomes" id="UP000006753">
    <property type="component" value="Unassembled WGS sequence"/>
</dbReference>
<dbReference type="InParanoid" id="K1X836"/>
<name>K1X836_MARBU</name>
<comment type="cofactor">
    <cofactor evidence="1">
        <name>Ca(2+)</name>
        <dbReference type="ChEBI" id="CHEBI:29108"/>
    </cofactor>
</comment>
<dbReference type="InterPro" id="IPR010828">
    <property type="entry name" value="Atf2/Sli1-like"/>
</dbReference>
<evidence type="ECO:0000313" key="15">
    <source>
        <dbReference type="EMBL" id="EKD21217.1"/>
    </source>
</evidence>
<feature type="region of interest" description="Disordered" evidence="14">
    <location>
        <begin position="866"/>
        <end position="893"/>
    </location>
</feature>
<dbReference type="KEGG" id="mbe:MBM_00330"/>
<dbReference type="Pfam" id="PF07247">
    <property type="entry name" value="AATase"/>
    <property type="match status" value="1"/>
</dbReference>
<dbReference type="PROSITE" id="PS50292">
    <property type="entry name" value="PEROXIDASE_3"/>
    <property type="match status" value="1"/>
</dbReference>
<accession>K1X836</accession>
<protein>
    <submittedName>
        <fullName evidence="15">Peroxidase family protein</fullName>
    </submittedName>
</protein>
<sequence length="1316" mass="148723">MANGVREPGGERERESPASAIFARITTNCFKFVLQSLRFLSRRQVEMRDQPDPWPQSATGGCTLVRKAGPLEVLTHLLHDLGVESNVLVACEYSHGTKSLSPAQLFRILEKVITEIPELAVILTSQPSNNKRGNHQTWEARLPFIRFHDCVEFVEDLTEDRDIALARVIESSHNRWFDTTDTTKPWWRLLILNSRYVVFVFHHSIGDGMSGYAFHRSFLAALNADSPDTHEDAAAAEFEGKVFQVHEPNHPPVPLAIESIDLKLSYFRIICTFLKWQIIRMLYRPKHFLFSDAVVDKTYPTYTKRFPVEKRTRSRVETLRINKDTMSKCLTSCRKHKTSFTALFQTIVSATLAADVYPNAKIGLSRMAVNIRPFMTSDPGLDVFTNASATYYCTHRLVKYRAAAHDNAALWKLATDYKNHMQNSIYKTGAVLQGFLTCTLLGDDDEDVGAFSGLRLYLHNSFLISNIGVFKPKDGMEDGGWVVTDVAFCAAALRASMGDYGMAFMIASAKNGDCIVTATWEDGVLKDEMALAFEFLNYPCIPISICPSSCEPREAFFVFQRLAFNDAGINPAAGCFIRFETLPPPYYCNVFLDQLLKKGIESHPRSDCIGGLVPIADRYISITQPCWWCRHRGPGLRSLIRFLCPVSTGGGMLADGKELLPAGPWFQTAPWMLEARWMIISYSVFLYALMWYNAELNMAELSFIDRIIIELFKGVNKFVEWHRLPRYIGVFNLLAFRLELDHDNLYDVYPDASAQGTEASCLMKDPRFLKARNSDGKFNSLKQPLMGCSGMRFGRNVPRDDTNKPSDEELMSPSPRLVSEQLLARTKFKPATIVNLLAAAWIQFQVHDWFQHDVNEPRNNEVEIPLPPNDTWPSGHMKIPRSKPDKTLSKTDTSSPAYINVNSSWWDASQIYGSNEATTTSLRDNAPNGKLFLRKKGFVDFLPRDENDLPKTGFNTNWWLGLELMHTLFALEHNAICDMLLAKHPDWCSDQLFDTARTINSALMAKIHTVEWTPAILNHPTIDIALHANWWGLIGEKLNKLVGRVVKNDIIFGIPGSGVDQHNVPFSLTEEFVSVYRLHPLIPDNVAFFSTSTGSHTKTIPIADLAFQKAQNAIDPQTSFGDAFYSFGINYPGAITHHNTPNFLRNLKSPDGLLRDLGTLDIMRDRERGVPRYMAFRRLVHMRVPKSFLELTGQDAALAEELSTIYAGDLERVDLMAGMFCEPLPEGFGFSDTAFRIFILMASRRIKSDRFLAGDAWSEKVYTKEGMEWVADQTMGSVLKRHFPELAKPLEGKDNAFRPWNKVGESGNYKGEETNA</sequence>
<evidence type="ECO:0000256" key="3">
    <source>
        <dbReference type="ARBA" id="ARBA00022559"/>
    </source>
</evidence>
<dbReference type="PANTHER" id="PTHR11903">
    <property type="entry name" value="PROSTAGLANDIN G/H SYNTHASE"/>
    <property type="match status" value="1"/>
</dbReference>
<dbReference type="GO" id="GO:0006952">
    <property type="term" value="P:defense response"/>
    <property type="evidence" value="ECO:0007669"/>
    <property type="project" value="UniProtKB-KW"/>
</dbReference>
<evidence type="ECO:0000256" key="9">
    <source>
        <dbReference type="ARBA" id="ARBA00022964"/>
    </source>
</evidence>
<dbReference type="GO" id="GO:0016702">
    <property type="term" value="F:oxidoreductase activity, acting on single donors with incorporation of molecular oxygen, incorporation of two atoms of oxygen"/>
    <property type="evidence" value="ECO:0007669"/>
    <property type="project" value="TreeGrafter"/>
</dbReference>
<dbReference type="CDD" id="cd09818">
    <property type="entry name" value="PIOX_like"/>
    <property type="match status" value="1"/>
</dbReference>
<organism evidence="15 16">
    <name type="scientific">Marssonina brunnea f. sp. multigermtubi (strain MB_m1)</name>
    <name type="common">Marssonina leaf spot fungus</name>
    <dbReference type="NCBI Taxonomy" id="1072389"/>
    <lineage>
        <taxon>Eukaryota</taxon>
        <taxon>Fungi</taxon>
        <taxon>Dikarya</taxon>
        <taxon>Ascomycota</taxon>
        <taxon>Pezizomycotina</taxon>
        <taxon>Leotiomycetes</taxon>
        <taxon>Helotiales</taxon>
        <taxon>Drepanopezizaceae</taxon>
        <taxon>Drepanopeziza</taxon>
    </lineage>
</organism>
<dbReference type="GeneID" id="18756265"/>
<dbReference type="eggNOG" id="KOG2408">
    <property type="taxonomic scope" value="Eukaryota"/>
</dbReference>
<keyword evidence="3 15" id="KW-0575">Peroxidase</keyword>
<keyword evidence="12" id="KW-0443">Lipid metabolism</keyword>
<keyword evidence="6" id="KW-0925">Oxylipin biosynthesis</keyword>
<keyword evidence="5" id="KW-0479">Metal-binding</keyword>
<dbReference type="InterPro" id="IPR034815">
    <property type="entry name" value="A_dioxygenase"/>
</dbReference>
<proteinExistence type="predicted"/>
<evidence type="ECO:0000256" key="1">
    <source>
        <dbReference type="ARBA" id="ARBA00001913"/>
    </source>
</evidence>